<evidence type="ECO:0000313" key="5">
    <source>
        <dbReference type="Proteomes" id="UP001151582"/>
    </source>
</evidence>
<evidence type="ECO:0000256" key="3">
    <source>
        <dbReference type="ARBA" id="ARBA00023242"/>
    </source>
</evidence>
<protein>
    <submittedName>
        <fullName evidence="4">Uncharacterized protein</fullName>
    </submittedName>
</protein>
<dbReference type="OrthoDB" id="297219at2759"/>
<dbReference type="GO" id="GO:1902369">
    <property type="term" value="P:negative regulation of RNA catabolic process"/>
    <property type="evidence" value="ECO:0007669"/>
    <property type="project" value="TreeGrafter"/>
</dbReference>
<sequence length="211" mass="24593">MRTPPFQPKLLRNALTRALHYFPLNTWFLQLFFVYERRRQIDGRLRQLLYDGLSQGTSSVASETRNGSPTHSRAASPLLLTFALYTELHTLSSEPNSAIIRTWFEQALDSLCRSSPEVWLLYLTFEYEIALKAIRHLSKSPGHRWQRVKSVFYQALRHCPWSKRLALLPFGPLADAFSGVERRQLYLGLLQRQIRLHTDWEGDDYAEANVE</sequence>
<comment type="subcellular location">
    <subcellularLocation>
        <location evidence="1">Nucleus</location>
    </subcellularLocation>
</comment>
<dbReference type="InterPro" id="IPR013633">
    <property type="entry name" value="NRDE-2"/>
</dbReference>
<dbReference type="PANTHER" id="PTHR13471">
    <property type="entry name" value="TETRATRICOPEPTIDE-LIKE HELICAL"/>
    <property type="match status" value="1"/>
</dbReference>
<dbReference type="Proteomes" id="UP001151582">
    <property type="component" value="Unassembled WGS sequence"/>
</dbReference>
<dbReference type="PANTHER" id="PTHR13471:SF0">
    <property type="entry name" value="NUCLEAR EXOSOME REGULATOR NRDE2"/>
    <property type="match status" value="1"/>
</dbReference>
<evidence type="ECO:0000313" key="4">
    <source>
        <dbReference type="EMBL" id="KAJ1967921.1"/>
    </source>
</evidence>
<gene>
    <name evidence="4" type="ORF">H4R34_006337</name>
</gene>
<reference evidence="4" key="1">
    <citation type="submission" date="2022-07" db="EMBL/GenBank/DDBJ databases">
        <title>Phylogenomic reconstructions and comparative analyses of Kickxellomycotina fungi.</title>
        <authorList>
            <person name="Reynolds N.K."/>
            <person name="Stajich J.E."/>
            <person name="Barry K."/>
            <person name="Grigoriev I.V."/>
            <person name="Crous P."/>
            <person name="Smith M.E."/>
        </authorList>
    </citation>
    <scope>NUCLEOTIDE SEQUENCE</scope>
    <source>
        <strain evidence="4">RSA 567</strain>
    </source>
</reference>
<keyword evidence="3" id="KW-0539">Nucleus</keyword>
<dbReference type="InterPro" id="IPR011990">
    <property type="entry name" value="TPR-like_helical_dom_sf"/>
</dbReference>
<dbReference type="GO" id="GO:0071013">
    <property type="term" value="C:catalytic step 2 spliceosome"/>
    <property type="evidence" value="ECO:0007669"/>
    <property type="project" value="TreeGrafter"/>
</dbReference>
<keyword evidence="5" id="KW-1185">Reference proteome</keyword>
<dbReference type="AlphaFoldDB" id="A0A9W8E8X7"/>
<accession>A0A9W8E8X7</accession>
<name>A0A9W8E8X7_9FUNG</name>
<comment type="similarity">
    <text evidence="2">Belongs to the NRDE2 family.</text>
</comment>
<evidence type="ECO:0000256" key="1">
    <source>
        <dbReference type="ARBA" id="ARBA00004123"/>
    </source>
</evidence>
<proteinExistence type="inferred from homology"/>
<dbReference type="GO" id="GO:0031048">
    <property type="term" value="P:regulatory ncRNA-mediated heterochromatin formation"/>
    <property type="evidence" value="ECO:0007669"/>
    <property type="project" value="TreeGrafter"/>
</dbReference>
<dbReference type="EMBL" id="JANBQB010002236">
    <property type="protein sequence ID" value="KAJ1967921.1"/>
    <property type="molecule type" value="Genomic_DNA"/>
</dbReference>
<evidence type="ECO:0000256" key="2">
    <source>
        <dbReference type="ARBA" id="ARBA00009265"/>
    </source>
</evidence>
<dbReference type="Gene3D" id="1.25.40.10">
    <property type="entry name" value="Tetratricopeptide repeat domain"/>
    <property type="match status" value="1"/>
</dbReference>
<organism evidence="4 5">
    <name type="scientific">Dimargaris verticillata</name>
    <dbReference type="NCBI Taxonomy" id="2761393"/>
    <lineage>
        <taxon>Eukaryota</taxon>
        <taxon>Fungi</taxon>
        <taxon>Fungi incertae sedis</taxon>
        <taxon>Zoopagomycota</taxon>
        <taxon>Kickxellomycotina</taxon>
        <taxon>Dimargaritomycetes</taxon>
        <taxon>Dimargaritales</taxon>
        <taxon>Dimargaritaceae</taxon>
        <taxon>Dimargaris</taxon>
    </lineage>
</organism>
<comment type="caution">
    <text evidence="4">The sequence shown here is derived from an EMBL/GenBank/DDBJ whole genome shotgun (WGS) entry which is preliminary data.</text>
</comment>